<dbReference type="Gene3D" id="3.40.50.1000">
    <property type="entry name" value="HAD superfamily/HAD-like"/>
    <property type="match status" value="1"/>
</dbReference>
<evidence type="ECO:0000313" key="1">
    <source>
        <dbReference type="EMBL" id="VAX14601.1"/>
    </source>
</evidence>
<accession>A0A3B1BJA7</accession>
<dbReference type="SUPFAM" id="SSF56112">
    <property type="entry name" value="Protein kinase-like (PK-like)"/>
    <property type="match status" value="1"/>
</dbReference>
<dbReference type="SUPFAM" id="SSF56784">
    <property type="entry name" value="HAD-like"/>
    <property type="match status" value="1"/>
</dbReference>
<gene>
    <name evidence="1" type="ORF">MNBD_GAMMA24-951</name>
</gene>
<dbReference type="InterPro" id="IPR011009">
    <property type="entry name" value="Kinase-like_dom_sf"/>
</dbReference>
<sequence>MRIGVDLDNTLIYYDRLFKKLAVSSGLVTQNWTGDKAKIRKHIRELSNGEHRWQQLQGCVYGEAIEDADAFSGAIRFLWRAKHKGHKVFIVSHKTKFAHHDSSVNLREQALKWLANNKIYGASTCNLVDDVFFLPTKEKKIEKFNDLKLDVIIDDLVEIIEHPFLDKHINAILFSSNDIEKNNLNRFSSWSGIDNYLLGDYEKSDCELFIKDSGIGTVNSCCSYNKGGNSSVWKVEVNNKYVFSLKYYNNDLMHADRRKTEIKSIKFMRQFGLDNIPDFVMTDKYLETSLFSHINADPVQTLTKDRVDVVVNFLKKLKCMGRNQEFSLASAACLSGVDIVDQIDLRISQIQTACILNAELDTFIQQSFLPLFERLKVWSKKHWPGNDDFNNVIDIERQTLTPSDMGVHNMLEDCDGNIFFIDFEYFGFDDPVKTTSDFLFQPQNKIDVELGKYWVASMNKIFSGGDNAFMERLMASWPLYGLCWCLIMLNKYHEINRQQRMQSKGHAQSEYSTIKLEKLKKAEKLLDFIKLNYQEFPYSK</sequence>
<organism evidence="1">
    <name type="scientific">hydrothermal vent metagenome</name>
    <dbReference type="NCBI Taxonomy" id="652676"/>
    <lineage>
        <taxon>unclassified sequences</taxon>
        <taxon>metagenomes</taxon>
        <taxon>ecological metagenomes</taxon>
    </lineage>
</organism>
<reference evidence="1" key="1">
    <citation type="submission" date="2018-06" db="EMBL/GenBank/DDBJ databases">
        <authorList>
            <person name="Zhirakovskaya E."/>
        </authorList>
    </citation>
    <scope>NUCLEOTIDE SEQUENCE</scope>
</reference>
<name>A0A3B1BJA7_9ZZZZ</name>
<dbReference type="AlphaFoldDB" id="A0A3B1BJA7"/>
<dbReference type="EMBL" id="UOFZ01000185">
    <property type="protein sequence ID" value="VAX14601.1"/>
    <property type="molecule type" value="Genomic_DNA"/>
</dbReference>
<proteinExistence type="predicted"/>
<protein>
    <recommendedName>
        <fullName evidence="2">Aminoglycoside phosphotransferase domain-containing protein</fullName>
    </recommendedName>
</protein>
<evidence type="ECO:0008006" key="2">
    <source>
        <dbReference type="Google" id="ProtNLM"/>
    </source>
</evidence>
<dbReference type="InterPro" id="IPR036412">
    <property type="entry name" value="HAD-like_sf"/>
</dbReference>
<dbReference type="InterPro" id="IPR023214">
    <property type="entry name" value="HAD_sf"/>
</dbReference>